<keyword evidence="6 10" id="KW-0406">Ion transport</keyword>
<proteinExistence type="inferred from homology"/>
<name>A0ABS4EKC6_9HYPH</name>
<dbReference type="PANTHER" id="PTHR11693:SF22">
    <property type="entry name" value="ATP SYNTHASE SUBUNIT GAMMA, MITOCHONDRIAL"/>
    <property type="match status" value="1"/>
</dbReference>
<evidence type="ECO:0000256" key="10">
    <source>
        <dbReference type="HAMAP-Rule" id="MF_00815"/>
    </source>
</evidence>
<comment type="caution">
    <text evidence="11">The sequence shown here is derived from an EMBL/GenBank/DDBJ whole genome shotgun (WGS) entry which is preliminary data.</text>
</comment>
<gene>
    <name evidence="10" type="primary">atpG</name>
    <name evidence="11" type="ORF">J2Z75_001907</name>
</gene>
<dbReference type="RefSeq" id="WP_209851000.1">
    <property type="nucleotide sequence ID" value="NZ_JAGGJV010000003.1"/>
</dbReference>
<dbReference type="EMBL" id="JAGGJV010000003">
    <property type="protein sequence ID" value="MBP1858399.1"/>
    <property type="molecule type" value="Genomic_DNA"/>
</dbReference>
<dbReference type="InterPro" id="IPR035968">
    <property type="entry name" value="ATP_synth_F1_ATPase_gsu"/>
</dbReference>
<dbReference type="PRINTS" id="PR00126">
    <property type="entry name" value="ATPASEGAMMA"/>
</dbReference>
<dbReference type="PIRSF" id="PIRSF039089">
    <property type="entry name" value="ATP_synthase_gamma"/>
    <property type="match status" value="1"/>
</dbReference>
<dbReference type="HAMAP" id="MF_00815">
    <property type="entry name" value="ATP_synth_gamma_bact"/>
    <property type="match status" value="1"/>
</dbReference>
<dbReference type="InterPro" id="IPR000131">
    <property type="entry name" value="ATP_synth_F1_gsu"/>
</dbReference>
<evidence type="ECO:0000256" key="2">
    <source>
        <dbReference type="ARBA" id="ARBA00004170"/>
    </source>
</evidence>
<evidence type="ECO:0000256" key="5">
    <source>
        <dbReference type="ARBA" id="ARBA00022781"/>
    </source>
</evidence>
<reference evidence="11 12" key="1">
    <citation type="submission" date="2021-03" db="EMBL/GenBank/DDBJ databases">
        <title>Genomic Encyclopedia of Type Strains, Phase IV (KMG-IV): sequencing the most valuable type-strain genomes for metagenomic binning, comparative biology and taxonomic classification.</title>
        <authorList>
            <person name="Goeker M."/>
        </authorList>
    </citation>
    <scope>NUCLEOTIDE SEQUENCE [LARGE SCALE GENOMIC DNA]</scope>
    <source>
        <strain evidence="11 12">DSM 26427</strain>
    </source>
</reference>
<keyword evidence="10" id="KW-1003">Cell membrane</keyword>
<evidence type="ECO:0000256" key="8">
    <source>
        <dbReference type="ARBA" id="ARBA00023196"/>
    </source>
</evidence>
<keyword evidence="8 10" id="KW-0139">CF(1)</keyword>
<sequence length="294" mass="32128">MPSLKDLKNRIASVKATQKITKAMKMVAAAKLRRAQEAAEAARPYSQRMAIVLANIAEAVGTDDSAPRLMTGNGRDQTHLLVVCTAERGLCGGFNSQIARFARDHVRKLLADGKTVKIICVGKKGFDILRREFSSLIIDRVDLREVKRIGFENADQIGKKVIGLFERGEFDVCTLFYSEFKSVISQVPTALQLIPAAAPAVAKTDEASAAAIYEYEPDAGEILSDLIPRNISVQVFRALLENVAGEMGAKMSAMDNATRNAGEMINKLTLSYNRQRQAQITKELIEIISGAEAL</sequence>
<accession>A0ABS4EKC6</accession>
<comment type="function">
    <text evidence="1 10">Produces ATP from ADP in the presence of a proton gradient across the membrane. The gamma chain is believed to be important in regulating ATPase activity and the flow of protons through the CF(0) complex.</text>
</comment>
<dbReference type="PROSITE" id="PS00153">
    <property type="entry name" value="ATPASE_GAMMA"/>
    <property type="match status" value="1"/>
</dbReference>
<keyword evidence="5 10" id="KW-0375">Hydrogen ion transport</keyword>
<protein>
    <recommendedName>
        <fullName evidence="10">ATP synthase gamma chain</fullName>
    </recommendedName>
    <alternativeName>
        <fullName evidence="10">ATP synthase F1 sector gamma subunit</fullName>
    </alternativeName>
    <alternativeName>
        <fullName evidence="10">F-ATPase gamma subunit</fullName>
    </alternativeName>
</protein>
<dbReference type="CDD" id="cd12151">
    <property type="entry name" value="F1-ATPase_gamma"/>
    <property type="match status" value="1"/>
</dbReference>
<evidence type="ECO:0000256" key="4">
    <source>
        <dbReference type="ARBA" id="ARBA00022448"/>
    </source>
</evidence>
<dbReference type="NCBIfam" id="NF004146">
    <property type="entry name" value="PRK05621.1-4"/>
    <property type="match status" value="1"/>
</dbReference>
<dbReference type="Gene3D" id="3.40.1380.10">
    <property type="match status" value="1"/>
</dbReference>
<dbReference type="SUPFAM" id="SSF52943">
    <property type="entry name" value="ATP synthase (F1-ATPase), gamma subunit"/>
    <property type="match status" value="1"/>
</dbReference>
<evidence type="ECO:0000313" key="12">
    <source>
        <dbReference type="Proteomes" id="UP000823786"/>
    </source>
</evidence>
<keyword evidence="9 10" id="KW-0066">ATP synthesis</keyword>
<dbReference type="Proteomes" id="UP000823786">
    <property type="component" value="Unassembled WGS sequence"/>
</dbReference>
<evidence type="ECO:0000256" key="7">
    <source>
        <dbReference type="ARBA" id="ARBA00023136"/>
    </source>
</evidence>
<dbReference type="NCBIfam" id="TIGR01146">
    <property type="entry name" value="ATPsyn_F1gamma"/>
    <property type="match status" value="1"/>
</dbReference>
<organism evidence="11 12">
    <name type="scientific">Rhizobium herbae</name>
    <dbReference type="NCBI Taxonomy" id="508661"/>
    <lineage>
        <taxon>Bacteria</taxon>
        <taxon>Pseudomonadati</taxon>
        <taxon>Pseudomonadota</taxon>
        <taxon>Alphaproteobacteria</taxon>
        <taxon>Hyphomicrobiales</taxon>
        <taxon>Rhizobiaceae</taxon>
        <taxon>Rhizobium/Agrobacterium group</taxon>
        <taxon>Rhizobium</taxon>
    </lineage>
</organism>
<comment type="similarity">
    <text evidence="3 10">Belongs to the ATPase gamma chain family.</text>
</comment>
<comment type="subunit">
    <text evidence="10">F-type ATPases have 2 components, CF(1) - the catalytic core - and CF(0) - the membrane proton channel. CF(1) has five subunits: alpha(3), beta(3), gamma(1), delta(1), epsilon(1). CF(0) has three main subunits: a, b and c.</text>
</comment>
<keyword evidence="12" id="KW-1185">Reference proteome</keyword>
<evidence type="ECO:0000256" key="1">
    <source>
        <dbReference type="ARBA" id="ARBA00003456"/>
    </source>
</evidence>
<dbReference type="Pfam" id="PF00231">
    <property type="entry name" value="ATP-synt"/>
    <property type="match status" value="1"/>
</dbReference>
<dbReference type="PANTHER" id="PTHR11693">
    <property type="entry name" value="ATP SYNTHASE GAMMA CHAIN"/>
    <property type="match status" value="1"/>
</dbReference>
<evidence type="ECO:0000256" key="6">
    <source>
        <dbReference type="ARBA" id="ARBA00023065"/>
    </source>
</evidence>
<evidence type="ECO:0000313" key="11">
    <source>
        <dbReference type="EMBL" id="MBP1858399.1"/>
    </source>
</evidence>
<evidence type="ECO:0000256" key="9">
    <source>
        <dbReference type="ARBA" id="ARBA00023310"/>
    </source>
</evidence>
<dbReference type="Gene3D" id="1.10.287.80">
    <property type="entry name" value="ATP synthase, gamma subunit, helix hairpin domain"/>
    <property type="match status" value="1"/>
</dbReference>
<keyword evidence="4 10" id="KW-0813">Transport</keyword>
<comment type="subcellular location">
    <subcellularLocation>
        <location evidence="10">Cell membrane</location>
        <topology evidence="10">Peripheral membrane protein</topology>
    </subcellularLocation>
    <subcellularLocation>
        <location evidence="2">Membrane</location>
        <topology evidence="2">Peripheral membrane protein</topology>
    </subcellularLocation>
</comment>
<evidence type="ECO:0000256" key="3">
    <source>
        <dbReference type="ARBA" id="ARBA00007681"/>
    </source>
</evidence>
<keyword evidence="7 10" id="KW-0472">Membrane</keyword>
<dbReference type="InterPro" id="IPR023632">
    <property type="entry name" value="ATP_synth_F1_gsu_CS"/>
</dbReference>